<feature type="domain" description="Glycosyl transferase family 51" evidence="17">
    <location>
        <begin position="132"/>
        <end position="302"/>
    </location>
</feature>
<sequence>MADNNGTMNWDDIMGPGPASSDPAPRTPAKARGGGGPEPRRRGDRKGPASRRDAKGDADSGGKDGKGKKGGKKKRSLGRKIGLGIVFTLLGIVILGMATFLYLYATISVPKPDDLALAEKTTVYYADGTTEMGTLGDVNRQIIDASTLPDYVSKAVVASEDRTFYTNSGVNFKGILRALWNNLRGGARQGGSTLTQQYVERYFMGETTSYVGKLKEAVLAVKINRTQSKDEVIGNYLNTIYLGRGAYGIEAASQAYFGHPAKDMTLSEAAMIAGIIPAPSAWDPAISPDKAKERWERVLGLMVEDGWVSQADADAAVFPETIDPDSLNRESMQGTNGYLIAHIKQELVNSGAFFEDQITQGGLRITTTIVKERQDEAVAAAQTMNSVNGWDPAHQHVALSSIDPNTGEILAEYGGPDYEQRQQNAVTQDIAMAGSAFKPFALLANARQGGTVNDTYSGASPQTFPGLVEPVTNDGGYSFGNVTLVKATAYSMNTPYVALNRDIGPETTMQAAVDAGIPQDTLGLNDQLLNVLGSASPHNIDLATAYATIANGGQRVEPHIVRQVTNSGGSNKLYETTVAPTRVFEAEEVSSIMPALEAVTTGEGTADSVAGALRGFTTAGKTGTSSDQLSAQFVGFVPNMVTAVSMYQSDDDGNSVPLENIGGLDQFHGGDWPVDVWTNYMQNATKSLTEKDFTWIVKSNRNSKNNAPSSVPAPTQEPTQEASNPEPTYEPTRAPEPEPTQTATPGNGGGNGGNGGGNGGGGNGGGNGGGGNGGGNGGGGNGGGNGGGGNGGGNGGGGNGGGNGGGGGGGGANPGAAGGN</sequence>
<feature type="transmembrane region" description="Helical" evidence="15">
    <location>
        <begin position="81"/>
        <end position="105"/>
    </location>
</feature>
<evidence type="ECO:0000259" key="16">
    <source>
        <dbReference type="Pfam" id="PF00905"/>
    </source>
</evidence>
<comment type="similarity">
    <text evidence="1">In the C-terminal section; belongs to the transpeptidase family.</text>
</comment>
<keyword evidence="7" id="KW-0378">Hydrolase</keyword>
<evidence type="ECO:0000256" key="12">
    <source>
        <dbReference type="ARBA" id="ARBA00034000"/>
    </source>
</evidence>
<evidence type="ECO:0000256" key="1">
    <source>
        <dbReference type="ARBA" id="ARBA00007090"/>
    </source>
</evidence>
<dbReference type="RefSeq" id="WP_009744072.1">
    <property type="nucleotide sequence ID" value="NZ_CP017298.1"/>
</dbReference>
<evidence type="ECO:0000256" key="6">
    <source>
        <dbReference type="ARBA" id="ARBA00022679"/>
    </source>
</evidence>
<keyword evidence="19" id="KW-1185">Reference proteome</keyword>
<dbReference type="FunFam" id="1.10.3810.10:FF:000001">
    <property type="entry name" value="Penicillin-binding protein 1A"/>
    <property type="match status" value="1"/>
</dbReference>
<evidence type="ECO:0000256" key="13">
    <source>
        <dbReference type="ARBA" id="ARBA00049902"/>
    </source>
</evidence>
<evidence type="ECO:0000313" key="18">
    <source>
        <dbReference type="EMBL" id="AOS47583.1"/>
    </source>
</evidence>
<dbReference type="GO" id="GO:0008658">
    <property type="term" value="F:penicillin binding"/>
    <property type="evidence" value="ECO:0007669"/>
    <property type="project" value="InterPro"/>
</dbReference>
<evidence type="ECO:0000256" key="5">
    <source>
        <dbReference type="ARBA" id="ARBA00022676"/>
    </source>
</evidence>
<organism evidence="18 19">
    <name type="scientific">Pauljensenia hongkongensis</name>
    <dbReference type="NCBI Taxonomy" id="178339"/>
    <lineage>
        <taxon>Bacteria</taxon>
        <taxon>Bacillati</taxon>
        <taxon>Actinomycetota</taxon>
        <taxon>Actinomycetes</taxon>
        <taxon>Actinomycetales</taxon>
        <taxon>Actinomycetaceae</taxon>
        <taxon>Pauljensenia</taxon>
    </lineage>
</organism>
<dbReference type="PANTHER" id="PTHR32282:SF34">
    <property type="entry name" value="PENICILLIN-BINDING PROTEIN 1A"/>
    <property type="match status" value="1"/>
</dbReference>
<dbReference type="GO" id="GO:0009002">
    <property type="term" value="F:serine-type D-Ala-D-Ala carboxypeptidase activity"/>
    <property type="evidence" value="ECO:0007669"/>
    <property type="project" value="UniProtKB-EC"/>
</dbReference>
<dbReference type="InterPro" id="IPR001264">
    <property type="entry name" value="Glyco_trans_51"/>
</dbReference>
<dbReference type="GO" id="GO:0071555">
    <property type="term" value="P:cell wall organization"/>
    <property type="evidence" value="ECO:0007669"/>
    <property type="project" value="UniProtKB-KW"/>
</dbReference>
<dbReference type="GO" id="GO:0008955">
    <property type="term" value="F:peptidoglycan glycosyltransferase activity"/>
    <property type="evidence" value="ECO:0007669"/>
    <property type="project" value="UniProtKB-EC"/>
</dbReference>
<dbReference type="EMBL" id="CP017298">
    <property type="protein sequence ID" value="AOS47583.1"/>
    <property type="molecule type" value="Genomic_DNA"/>
</dbReference>
<keyword evidence="4" id="KW-0645">Protease</keyword>
<dbReference type="GO" id="GO:0030288">
    <property type="term" value="C:outer membrane-bounded periplasmic space"/>
    <property type="evidence" value="ECO:0007669"/>
    <property type="project" value="TreeGrafter"/>
</dbReference>
<evidence type="ECO:0000256" key="3">
    <source>
        <dbReference type="ARBA" id="ARBA00022645"/>
    </source>
</evidence>
<dbReference type="GO" id="GO:0006508">
    <property type="term" value="P:proteolysis"/>
    <property type="evidence" value="ECO:0007669"/>
    <property type="project" value="UniProtKB-KW"/>
</dbReference>
<dbReference type="Pfam" id="PF00912">
    <property type="entry name" value="Transgly"/>
    <property type="match status" value="1"/>
</dbReference>
<dbReference type="InterPro" id="IPR050396">
    <property type="entry name" value="Glycosyltr_51/Transpeptidase"/>
</dbReference>
<evidence type="ECO:0000256" key="9">
    <source>
        <dbReference type="ARBA" id="ARBA00022984"/>
    </source>
</evidence>
<evidence type="ECO:0000256" key="7">
    <source>
        <dbReference type="ARBA" id="ARBA00022801"/>
    </source>
</evidence>
<dbReference type="Gene3D" id="3.40.710.10">
    <property type="entry name" value="DD-peptidase/beta-lactamase superfamily"/>
    <property type="match status" value="1"/>
</dbReference>
<keyword evidence="5" id="KW-0328">Glycosyltransferase</keyword>
<evidence type="ECO:0000256" key="2">
    <source>
        <dbReference type="ARBA" id="ARBA00007739"/>
    </source>
</evidence>
<dbReference type="Pfam" id="PF00905">
    <property type="entry name" value="Transpeptidase"/>
    <property type="match status" value="1"/>
</dbReference>
<keyword evidence="15" id="KW-0472">Membrane</keyword>
<dbReference type="SUPFAM" id="SSF53955">
    <property type="entry name" value="Lysozyme-like"/>
    <property type="match status" value="1"/>
</dbReference>
<feature type="compositionally biased region" description="Gly residues" evidence="14">
    <location>
        <begin position="746"/>
        <end position="820"/>
    </location>
</feature>
<evidence type="ECO:0000256" key="10">
    <source>
        <dbReference type="ARBA" id="ARBA00023268"/>
    </source>
</evidence>
<dbReference type="InterPro" id="IPR036950">
    <property type="entry name" value="PBP_transglycosylase"/>
</dbReference>
<keyword evidence="15" id="KW-0812">Transmembrane</keyword>
<keyword evidence="8" id="KW-0133">Cell shape</keyword>
<dbReference type="STRING" id="178339.BH719_06765"/>
<feature type="compositionally biased region" description="Basic and acidic residues" evidence="14">
    <location>
        <begin position="38"/>
        <end position="67"/>
    </location>
</feature>
<dbReference type="Gene3D" id="1.10.3810.10">
    <property type="entry name" value="Biosynthetic peptidoglycan transglycosylase-like"/>
    <property type="match status" value="1"/>
</dbReference>
<accession>A0A1D8B372</accession>
<feature type="compositionally biased region" description="Polar residues" evidence="14">
    <location>
        <begin position="701"/>
        <end position="723"/>
    </location>
</feature>
<dbReference type="AlphaFoldDB" id="A0A1D8B372"/>
<feature type="region of interest" description="Disordered" evidence="14">
    <location>
        <begin position="701"/>
        <end position="820"/>
    </location>
</feature>
<dbReference type="KEGG" id="phon:BH719_06765"/>
<feature type="domain" description="Penicillin-binding protein transpeptidase" evidence="16">
    <location>
        <begin position="402"/>
        <end position="638"/>
    </location>
</feature>
<feature type="region of interest" description="Disordered" evidence="14">
    <location>
        <begin position="1"/>
        <end position="75"/>
    </location>
</feature>
<evidence type="ECO:0000256" key="8">
    <source>
        <dbReference type="ARBA" id="ARBA00022960"/>
    </source>
</evidence>
<name>A0A1D8B372_9ACTO</name>
<keyword evidence="11" id="KW-0961">Cell wall biogenesis/degradation</keyword>
<keyword evidence="15" id="KW-1133">Transmembrane helix</keyword>
<proteinExistence type="inferred from homology"/>
<keyword evidence="10" id="KW-0511">Multifunctional enzyme</keyword>
<keyword evidence="9" id="KW-0573">Peptidoglycan synthesis</keyword>
<evidence type="ECO:0000313" key="19">
    <source>
        <dbReference type="Proteomes" id="UP000095214"/>
    </source>
</evidence>
<comment type="catalytic activity">
    <reaction evidence="13">
        <text>[GlcNAc-(1-&gt;4)-Mur2Ac(oyl-L-Ala-gamma-D-Glu-L-Lys-D-Ala-D-Ala)](n)-di-trans,octa-cis-undecaprenyl diphosphate + beta-D-GlcNAc-(1-&gt;4)-Mur2Ac(oyl-L-Ala-gamma-D-Glu-L-Lys-D-Ala-D-Ala)-di-trans,octa-cis-undecaprenyl diphosphate = [GlcNAc-(1-&gt;4)-Mur2Ac(oyl-L-Ala-gamma-D-Glu-L-Lys-D-Ala-D-Ala)](n+1)-di-trans,octa-cis-undecaprenyl diphosphate + di-trans,octa-cis-undecaprenyl diphosphate + H(+)</text>
        <dbReference type="Rhea" id="RHEA:23708"/>
        <dbReference type="Rhea" id="RHEA-COMP:9602"/>
        <dbReference type="Rhea" id="RHEA-COMP:9603"/>
        <dbReference type="ChEBI" id="CHEBI:15378"/>
        <dbReference type="ChEBI" id="CHEBI:58405"/>
        <dbReference type="ChEBI" id="CHEBI:60033"/>
        <dbReference type="ChEBI" id="CHEBI:78435"/>
        <dbReference type="EC" id="2.4.99.28"/>
    </reaction>
</comment>
<evidence type="ECO:0000256" key="15">
    <source>
        <dbReference type="SAM" id="Phobius"/>
    </source>
</evidence>
<evidence type="ECO:0000256" key="11">
    <source>
        <dbReference type="ARBA" id="ARBA00023316"/>
    </source>
</evidence>
<comment type="catalytic activity">
    <reaction evidence="12">
        <text>Preferential cleavage: (Ac)2-L-Lys-D-Ala-|-D-Ala. Also transpeptidation of peptidyl-alanyl moieties that are N-acyl substituents of D-alanine.</text>
        <dbReference type="EC" id="3.4.16.4"/>
    </reaction>
</comment>
<dbReference type="InterPro" id="IPR001460">
    <property type="entry name" value="PCN-bd_Tpept"/>
</dbReference>
<evidence type="ECO:0000259" key="17">
    <source>
        <dbReference type="Pfam" id="PF00912"/>
    </source>
</evidence>
<dbReference type="InterPro" id="IPR023346">
    <property type="entry name" value="Lysozyme-like_dom_sf"/>
</dbReference>
<dbReference type="SUPFAM" id="SSF56601">
    <property type="entry name" value="beta-lactamase/transpeptidase-like"/>
    <property type="match status" value="1"/>
</dbReference>
<dbReference type="GO" id="GO:0008360">
    <property type="term" value="P:regulation of cell shape"/>
    <property type="evidence" value="ECO:0007669"/>
    <property type="project" value="UniProtKB-KW"/>
</dbReference>
<dbReference type="PANTHER" id="PTHR32282">
    <property type="entry name" value="BINDING PROTEIN TRANSPEPTIDASE, PUTATIVE-RELATED"/>
    <property type="match status" value="1"/>
</dbReference>
<dbReference type="Proteomes" id="UP000095214">
    <property type="component" value="Chromosome"/>
</dbReference>
<keyword evidence="6" id="KW-0808">Transferase</keyword>
<comment type="similarity">
    <text evidence="2">In the N-terminal section; belongs to the glycosyltransferase 51 family.</text>
</comment>
<gene>
    <name evidence="18" type="ORF">BH719_06765</name>
</gene>
<dbReference type="InterPro" id="IPR012338">
    <property type="entry name" value="Beta-lactam/transpept-like"/>
</dbReference>
<reference evidence="18 19" key="1">
    <citation type="submission" date="2016-09" db="EMBL/GenBank/DDBJ databases">
        <title>Complete genome sequence of Actinomyces hongkongensis HKU8.</title>
        <authorList>
            <person name="Gao Y.-X."/>
            <person name="Zhou Y.-Y."/>
            <person name="Xie Y."/>
            <person name="Wang M."/>
            <person name="Wang S.-J."/>
            <person name="Shen S.-G."/>
        </authorList>
    </citation>
    <scope>NUCLEOTIDE SEQUENCE [LARGE SCALE GENOMIC DNA]</scope>
    <source>
        <strain evidence="18 19">HKU8</strain>
    </source>
</reference>
<evidence type="ECO:0000256" key="4">
    <source>
        <dbReference type="ARBA" id="ARBA00022670"/>
    </source>
</evidence>
<protein>
    <submittedName>
        <fullName evidence="18">Penicillin-binding protein</fullName>
    </submittedName>
</protein>
<evidence type="ECO:0000256" key="14">
    <source>
        <dbReference type="SAM" id="MobiDB-lite"/>
    </source>
</evidence>
<dbReference type="GO" id="GO:0009252">
    <property type="term" value="P:peptidoglycan biosynthetic process"/>
    <property type="evidence" value="ECO:0007669"/>
    <property type="project" value="UniProtKB-KW"/>
</dbReference>
<keyword evidence="3" id="KW-0121">Carboxypeptidase</keyword>